<protein>
    <submittedName>
        <fullName evidence="1">Uncharacterized protein</fullName>
    </submittedName>
</protein>
<dbReference type="EMBL" id="JABSTR010000004">
    <property type="protein sequence ID" value="KAH9367368.1"/>
    <property type="molecule type" value="Genomic_DNA"/>
</dbReference>
<organism evidence="1 2">
    <name type="scientific">Haemaphysalis longicornis</name>
    <name type="common">Bush tick</name>
    <dbReference type="NCBI Taxonomy" id="44386"/>
    <lineage>
        <taxon>Eukaryota</taxon>
        <taxon>Metazoa</taxon>
        <taxon>Ecdysozoa</taxon>
        <taxon>Arthropoda</taxon>
        <taxon>Chelicerata</taxon>
        <taxon>Arachnida</taxon>
        <taxon>Acari</taxon>
        <taxon>Parasitiformes</taxon>
        <taxon>Ixodida</taxon>
        <taxon>Ixodoidea</taxon>
        <taxon>Ixodidae</taxon>
        <taxon>Haemaphysalinae</taxon>
        <taxon>Haemaphysalis</taxon>
    </lineage>
</organism>
<accession>A0A9J6FYA0</accession>
<keyword evidence="2" id="KW-1185">Reference proteome</keyword>
<dbReference type="AlphaFoldDB" id="A0A9J6FYA0"/>
<dbReference type="PANTHER" id="PTHR37162:SF11">
    <property type="match status" value="1"/>
</dbReference>
<comment type="caution">
    <text evidence="1">The sequence shown here is derived from an EMBL/GenBank/DDBJ whole genome shotgun (WGS) entry which is preliminary data.</text>
</comment>
<evidence type="ECO:0000313" key="2">
    <source>
        <dbReference type="Proteomes" id="UP000821853"/>
    </source>
</evidence>
<dbReference type="VEuPathDB" id="VectorBase:HLOH_063022"/>
<dbReference type="OMA" id="REFQTDK"/>
<dbReference type="Proteomes" id="UP000821853">
    <property type="component" value="Chromosome 2"/>
</dbReference>
<proteinExistence type="predicted"/>
<dbReference type="PANTHER" id="PTHR37162">
    <property type="entry name" value="HAT FAMILY DIMERISATION DOMAINCONTAINING PROTEIN-RELATED"/>
    <property type="match status" value="1"/>
</dbReference>
<name>A0A9J6FYA0_HAELO</name>
<evidence type="ECO:0000313" key="1">
    <source>
        <dbReference type="EMBL" id="KAH9367368.1"/>
    </source>
</evidence>
<reference evidence="1 2" key="1">
    <citation type="journal article" date="2020" name="Cell">
        <title>Large-Scale Comparative Analyses of Tick Genomes Elucidate Their Genetic Diversity and Vector Capacities.</title>
        <authorList>
            <consortium name="Tick Genome and Microbiome Consortium (TIGMIC)"/>
            <person name="Jia N."/>
            <person name="Wang J."/>
            <person name="Shi W."/>
            <person name="Du L."/>
            <person name="Sun Y."/>
            <person name="Zhan W."/>
            <person name="Jiang J.F."/>
            <person name="Wang Q."/>
            <person name="Zhang B."/>
            <person name="Ji P."/>
            <person name="Bell-Sakyi L."/>
            <person name="Cui X.M."/>
            <person name="Yuan T.T."/>
            <person name="Jiang B.G."/>
            <person name="Yang W.F."/>
            <person name="Lam T.T."/>
            <person name="Chang Q.C."/>
            <person name="Ding S.J."/>
            <person name="Wang X.J."/>
            <person name="Zhu J.G."/>
            <person name="Ruan X.D."/>
            <person name="Zhao L."/>
            <person name="Wei J.T."/>
            <person name="Ye R.Z."/>
            <person name="Que T.C."/>
            <person name="Du C.H."/>
            <person name="Zhou Y.H."/>
            <person name="Cheng J.X."/>
            <person name="Dai P.F."/>
            <person name="Guo W.B."/>
            <person name="Han X.H."/>
            <person name="Huang E.J."/>
            <person name="Li L.F."/>
            <person name="Wei W."/>
            <person name="Gao Y.C."/>
            <person name="Liu J.Z."/>
            <person name="Shao H.Z."/>
            <person name="Wang X."/>
            <person name="Wang C.C."/>
            <person name="Yang T.C."/>
            <person name="Huo Q.B."/>
            <person name="Li W."/>
            <person name="Chen H.Y."/>
            <person name="Chen S.E."/>
            <person name="Zhou L.G."/>
            <person name="Ni X.B."/>
            <person name="Tian J.H."/>
            <person name="Sheng Y."/>
            <person name="Liu T."/>
            <person name="Pan Y.S."/>
            <person name="Xia L.Y."/>
            <person name="Li J."/>
            <person name="Zhao F."/>
            <person name="Cao W.C."/>
        </authorList>
    </citation>
    <scope>NUCLEOTIDE SEQUENCE [LARGE SCALE GENOMIC DNA]</scope>
    <source>
        <strain evidence="1">HaeL-2018</strain>
    </source>
</reference>
<sequence length="749" mass="82914">MLAARKCFFNADWTNPNVSEYASWIKPVQNDPHSAQCTLCCKTFSLSNMGSTAVSSHASSKKHLAAFKCRSSASQTGMSSFFTPATNASAQCSGDRTGAPEEPATTTSAKTSMSGFLLKSAVTKAEIIWCLNAVATHGSFRSTAASASLFPLMFPGCEVAEKLHLGKDKVGYTICHGIAPYFRKKLLSSLAGVPFLVVSFDESLNKVTQKQQMDVLVRYWDDTTDGTVKTQYLTSCFLGHTCAEDLASAFRKATEELKHAKILQVSMDGPNVNIKFLRSLKEELKESDESHNILDIGSCGLHVINGAYKAGHAATGWDVIAFLRSSYNLFKCVPARRADYVTFTGSALFPLKFCSVRWLENGKVITRALEVLPNLVKFVEGSAKAKKQPTCSSYNAVVKGVGDQLLPAKLAFMLSICEELEPFLAEFQSDKPMVPFLSTALHNILRSLLARIVKKEILEAADTPAKLLKVDPEKLENCIPVPAFDIGFAAKNELRKVPKMPQLTLHQFKKDCVSFVKVCCRKVVERSPLKYKLTRGASCLDPTFALSPEAGPKRLTLALEVLSEHQWLTGLQAERAHRSYIQICSLSLTQEKLNNFDRKEQRLDVLWLDLCSHDHKELLSFIKIILCLSHGNAAVERGFSVNKECLVENLKEDSLIAQRLVHDAVLAAGGVDKVVITDKMVQMVRNSYSVFREELQKKKAERQVESGAQKDKKRVAALVKELEEKKRRLLSESLTEASLLQEKIDALKK</sequence>
<gene>
    <name evidence="1" type="ORF">HPB48_010163</name>
</gene>
<dbReference type="OrthoDB" id="6513413at2759"/>